<reference evidence="2" key="1">
    <citation type="submission" date="2005-09" db="EMBL/GenBank/DDBJ databases">
        <authorList>
            <person name="Mural R.J."/>
            <person name="Li P.W."/>
            <person name="Adams M.D."/>
            <person name="Amanatides P.G."/>
            <person name="Baden-Tillson H."/>
            <person name="Barnstead M."/>
            <person name="Chin S.H."/>
            <person name="Dew I."/>
            <person name="Evans C.A."/>
            <person name="Ferriera S."/>
            <person name="Flanigan M."/>
            <person name="Fosler C."/>
            <person name="Glodek A."/>
            <person name="Gu Z."/>
            <person name="Holt R.A."/>
            <person name="Jennings D."/>
            <person name="Kraft C.L."/>
            <person name="Lu F."/>
            <person name="Nguyen T."/>
            <person name="Nusskern D.R."/>
            <person name="Pfannkoch C.M."/>
            <person name="Sitter C."/>
            <person name="Sutton G.G."/>
            <person name="Venter J.C."/>
            <person name="Wang Z."/>
            <person name="Woodage T."/>
            <person name="Zheng X.H."/>
            <person name="Zhong F."/>
        </authorList>
    </citation>
    <scope>NUCLEOTIDE SEQUENCE [LARGE SCALE GENOMIC DNA]</scope>
    <source>
        <strain>BN</strain>
        <strain evidence="2">Sprague-Dawley</strain>
    </source>
</reference>
<dbReference type="Proteomes" id="UP000234681">
    <property type="component" value="Chromosome 2"/>
</dbReference>
<gene>
    <name evidence="1" type="ORF">rCG_44358</name>
</gene>
<accession>A6I5B9</accession>
<dbReference type="AlphaFoldDB" id="A6I5B9"/>
<name>A6I5B9_RAT</name>
<sequence>MSMLTRRSRHQGESLSHCASTFLTRLRKAVMGRWTLLPAIYLSNQIEMFWPSTL</sequence>
<evidence type="ECO:0000313" key="2">
    <source>
        <dbReference type="Proteomes" id="UP000234681"/>
    </source>
</evidence>
<dbReference type="EMBL" id="CH473955">
    <property type="protein sequence ID" value="EDM10227.1"/>
    <property type="molecule type" value="Genomic_DNA"/>
</dbReference>
<organism evidence="1 2">
    <name type="scientific">Rattus norvegicus</name>
    <name type="common">Rat</name>
    <dbReference type="NCBI Taxonomy" id="10116"/>
    <lineage>
        <taxon>Eukaryota</taxon>
        <taxon>Metazoa</taxon>
        <taxon>Chordata</taxon>
        <taxon>Craniata</taxon>
        <taxon>Vertebrata</taxon>
        <taxon>Euteleostomi</taxon>
        <taxon>Mammalia</taxon>
        <taxon>Eutheria</taxon>
        <taxon>Euarchontoglires</taxon>
        <taxon>Glires</taxon>
        <taxon>Rodentia</taxon>
        <taxon>Myomorpha</taxon>
        <taxon>Muroidea</taxon>
        <taxon>Muridae</taxon>
        <taxon>Murinae</taxon>
        <taxon>Rattus</taxon>
    </lineage>
</organism>
<proteinExistence type="predicted"/>
<evidence type="ECO:0000313" key="1">
    <source>
        <dbReference type="EMBL" id="EDM10227.1"/>
    </source>
</evidence>
<protein>
    <submittedName>
        <fullName evidence="1">RCG44358</fullName>
    </submittedName>
</protein>